<keyword evidence="3" id="KW-1185">Reference proteome</keyword>
<dbReference type="InterPro" id="IPR056121">
    <property type="entry name" value="DUF7704"/>
</dbReference>
<reference evidence="2" key="1">
    <citation type="journal article" date="2023" name="Mol. Phylogenet. Evol.">
        <title>Genome-scale phylogeny and comparative genomics of the fungal order Sordariales.</title>
        <authorList>
            <person name="Hensen N."/>
            <person name="Bonometti L."/>
            <person name="Westerberg I."/>
            <person name="Brannstrom I.O."/>
            <person name="Guillou S."/>
            <person name="Cros-Aarteil S."/>
            <person name="Calhoun S."/>
            <person name="Haridas S."/>
            <person name="Kuo A."/>
            <person name="Mondo S."/>
            <person name="Pangilinan J."/>
            <person name="Riley R."/>
            <person name="LaButti K."/>
            <person name="Andreopoulos B."/>
            <person name="Lipzen A."/>
            <person name="Chen C."/>
            <person name="Yan M."/>
            <person name="Daum C."/>
            <person name="Ng V."/>
            <person name="Clum A."/>
            <person name="Steindorff A."/>
            <person name="Ohm R.A."/>
            <person name="Martin F."/>
            <person name="Silar P."/>
            <person name="Natvig D.O."/>
            <person name="Lalanne C."/>
            <person name="Gautier V."/>
            <person name="Ament-Velasquez S.L."/>
            <person name="Kruys A."/>
            <person name="Hutchinson M.I."/>
            <person name="Powell A.J."/>
            <person name="Barry K."/>
            <person name="Miller A.N."/>
            <person name="Grigoriev I.V."/>
            <person name="Debuchy R."/>
            <person name="Gladieux P."/>
            <person name="Hiltunen Thoren M."/>
            <person name="Johannesson H."/>
        </authorList>
    </citation>
    <scope>NUCLEOTIDE SEQUENCE</scope>
    <source>
        <strain evidence="2">CBS 990.96</strain>
    </source>
</reference>
<protein>
    <recommendedName>
        <fullName evidence="1">DUF7704 domain-containing protein</fullName>
    </recommendedName>
</protein>
<sequence length="105" mass="11577">LAGSLPAILSPTWFTSQQLLVPPPITLTLTPDTFPPSSLLTTTQLGNPYFLLFCLSLTILQTTSENHVVKAYLRALWIADLSHVAFTCIALGLDKTLDNYCKLER</sequence>
<dbReference type="PANTHER" id="PTHR37019:SF2">
    <property type="entry name" value="EXPERA DOMAIN-CONTAINING PROTEIN"/>
    <property type="match status" value="1"/>
</dbReference>
<name>A0AAN7H2U5_9PEZI</name>
<evidence type="ECO:0000313" key="3">
    <source>
        <dbReference type="Proteomes" id="UP001301958"/>
    </source>
</evidence>
<dbReference type="PANTHER" id="PTHR37019">
    <property type="entry name" value="CHROMOSOME 1, WHOLE GENOME SHOTGUN SEQUENCE"/>
    <property type="match status" value="1"/>
</dbReference>
<evidence type="ECO:0000313" key="2">
    <source>
        <dbReference type="EMBL" id="KAK4227525.1"/>
    </source>
</evidence>
<dbReference type="Proteomes" id="UP001301958">
    <property type="component" value="Unassembled WGS sequence"/>
</dbReference>
<dbReference type="EMBL" id="MU865330">
    <property type="protein sequence ID" value="KAK4227525.1"/>
    <property type="molecule type" value="Genomic_DNA"/>
</dbReference>
<evidence type="ECO:0000259" key="1">
    <source>
        <dbReference type="Pfam" id="PF24803"/>
    </source>
</evidence>
<dbReference type="AlphaFoldDB" id="A0AAN7H2U5"/>
<dbReference type="Pfam" id="PF24803">
    <property type="entry name" value="DUF7704"/>
    <property type="match status" value="1"/>
</dbReference>
<reference evidence="2" key="2">
    <citation type="submission" date="2023-05" db="EMBL/GenBank/DDBJ databases">
        <authorList>
            <consortium name="Lawrence Berkeley National Laboratory"/>
            <person name="Steindorff A."/>
            <person name="Hensen N."/>
            <person name="Bonometti L."/>
            <person name="Westerberg I."/>
            <person name="Brannstrom I.O."/>
            <person name="Guillou S."/>
            <person name="Cros-Aarteil S."/>
            <person name="Calhoun S."/>
            <person name="Haridas S."/>
            <person name="Kuo A."/>
            <person name="Mondo S."/>
            <person name="Pangilinan J."/>
            <person name="Riley R."/>
            <person name="Labutti K."/>
            <person name="Andreopoulos B."/>
            <person name="Lipzen A."/>
            <person name="Chen C."/>
            <person name="Yanf M."/>
            <person name="Daum C."/>
            <person name="Ng V."/>
            <person name="Clum A."/>
            <person name="Ohm R."/>
            <person name="Martin F."/>
            <person name="Silar P."/>
            <person name="Natvig D."/>
            <person name="Lalanne C."/>
            <person name="Gautier V."/>
            <person name="Ament-Velasquez S.L."/>
            <person name="Kruys A."/>
            <person name="Hutchinson M.I."/>
            <person name="Powell A.J."/>
            <person name="Barry K."/>
            <person name="Miller A.N."/>
            <person name="Grigoriev I.V."/>
            <person name="Debuchy R."/>
            <person name="Gladieux P."/>
            <person name="Thoren M.H."/>
            <person name="Johannesson H."/>
        </authorList>
    </citation>
    <scope>NUCLEOTIDE SEQUENCE</scope>
    <source>
        <strain evidence="2">CBS 990.96</strain>
    </source>
</reference>
<proteinExistence type="predicted"/>
<feature type="non-terminal residue" evidence="2">
    <location>
        <position position="1"/>
    </location>
</feature>
<gene>
    <name evidence="2" type="ORF">QBC38DRAFT_325995</name>
</gene>
<feature type="non-terminal residue" evidence="2">
    <location>
        <position position="105"/>
    </location>
</feature>
<organism evidence="2 3">
    <name type="scientific">Podospora fimiseda</name>
    <dbReference type="NCBI Taxonomy" id="252190"/>
    <lineage>
        <taxon>Eukaryota</taxon>
        <taxon>Fungi</taxon>
        <taxon>Dikarya</taxon>
        <taxon>Ascomycota</taxon>
        <taxon>Pezizomycotina</taxon>
        <taxon>Sordariomycetes</taxon>
        <taxon>Sordariomycetidae</taxon>
        <taxon>Sordariales</taxon>
        <taxon>Podosporaceae</taxon>
        <taxon>Podospora</taxon>
    </lineage>
</organism>
<comment type="caution">
    <text evidence="2">The sequence shown here is derived from an EMBL/GenBank/DDBJ whole genome shotgun (WGS) entry which is preliminary data.</text>
</comment>
<accession>A0AAN7H2U5</accession>
<feature type="domain" description="DUF7704" evidence="1">
    <location>
        <begin position="1"/>
        <end position="98"/>
    </location>
</feature>